<gene>
    <name evidence="11" type="primary">pgeF</name>
    <name evidence="11" type="ORF">M8A51_21070</name>
</gene>
<keyword evidence="6" id="KW-0862">Zinc</keyword>
<dbReference type="InterPro" id="IPR038371">
    <property type="entry name" value="Cu_polyphenol_OxRdtase_sf"/>
</dbReference>
<dbReference type="PANTHER" id="PTHR30616:SF2">
    <property type="entry name" value="PURINE NUCLEOSIDE PHOSPHORYLASE LACC1"/>
    <property type="match status" value="1"/>
</dbReference>
<evidence type="ECO:0000256" key="10">
    <source>
        <dbReference type="RuleBase" id="RU361274"/>
    </source>
</evidence>
<evidence type="ECO:0000256" key="6">
    <source>
        <dbReference type="ARBA" id="ARBA00022833"/>
    </source>
</evidence>
<comment type="catalytic activity">
    <reaction evidence="1">
        <text>inosine + phosphate = alpha-D-ribose 1-phosphate + hypoxanthine</text>
        <dbReference type="Rhea" id="RHEA:27646"/>
        <dbReference type="ChEBI" id="CHEBI:17368"/>
        <dbReference type="ChEBI" id="CHEBI:17596"/>
        <dbReference type="ChEBI" id="CHEBI:43474"/>
        <dbReference type="ChEBI" id="CHEBI:57720"/>
        <dbReference type="EC" id="2.4.2.1"/>
    </reaction>
    <physiologicalReaction direction="left-to-right" evidence="1">
        <dbReference type="Rhea" id="RHEA:27647"/>
    </physiologicalReaction>
</comment>
<dbReference type="InterPro" id="IPR011324">
    <property type="entry name" value="Cytotoxic_necrot_fac-like_cat"/>
</dbReference>
<reference evidence="11" key="1">
    <citation type="submission" date="2022-05" db="EMBL/GenBank/DDBJ databases">
        <title>Schlegelella sp. nov., isolated from mangrove soil.</title>
        <authorList>
            <person name="Liu Y."/>
            <person name="Ge X."/>
            <person name="Liu W."/>
        </authorList>
    </citation>
    <scope>NUCLEOTIDE SEQUENCE</scope>
    <source>
        <strain evidence="11">S2-27</strain>
    </source>
</reference>
<dbReference type="Gene3D" id="3.60.140.10">
    <property type="entry name" value="CNF1/YfiH-like putative cysteine hydrolases"/>
    <property type="match status" value="1"/>
</dbReference>
<comment type="caution">
    <text evidence="11">The sequence shown here is derived from an EMBL/GenBank/DDBJ whole genome shotgun (WGS) entry which is preliminary data.</text>
</comment>
<dbReference type="EMBL" id="JAMKFE010000015">
    <property type="protein sequence ID" value="MCM5682028.1"/>
    <property type="molecule type" value="Genomic_DNA"/>
</dbReference>
<organism evidence="11 12">
    <name type="scientific">Caldimonas mangrovi</name>
    <dbReference type="NCBI Taxonomy" id="2944811"/>
    <lineage>
        <taxon>Bacteria</taxon>
        <taxon>Pseudomonadati</taxon>
        <taxon>Pseudomonadota</taxon>
        <taxon>Betaproteobacteria</taxon>
        <taxon>Burkholderiales</taxon>
        <taxon>Sphaerotilaceae</taxon>
        <taxon>Caldimonas</taxon>
    </lineage>
</organism>
<protein>
    <recommendedName>
        <fullName evidence="10">Purine nucleoside phosphorylase</fullName>
    </recommendedName>
</protein>
<evidence type="ECO:0000256" key="2">
    <source>
        <dbReference type="ARBA" id="ARBA00007353"/>
    </source>
</evidence>
<keyword evidence="4" id="KW-0479">Metal-binding</keyword>
<dbReference type="InterPro" id="IPR003730">
    <property type="entry name" value="Cu_polyphenol_OxRdtase"/>
</dbReference>
<evidence type="ECO:0000256" key="5">
    <source>
        <dbReference type="ARBA" id="ARBA00022801"/>
    </source>
</evidence>
<name>A0ABT0YTE0_9BURK</name>
<evidence type="ECO:0000256" key="8">
    <source>
        <dbReference type="ARBA" id="ARBA00048968"/>
    </source>
</evidence>
<evidence type="ECO:0000313" key="12">
    <source>
        <dbReference type="Proteomes" id="UP001165541"/>
    </source>
</evidence>
<dbReference type="Pfam" id="PF02578">
    <property type="entry name" value="Cu-oxidase_4"/>
    <property type="match status" value="1"/>
</dbReference>
<proteinExistence type="inferred from homology"/>
<dbReference type="PANTHER" id="PTHR30616">
    <property type="entry name" value="UNCHARACTERIZED PROTEIN YFIH"/>
    <property type="match status" value="1"/>
</dbReference>
<keyword evidence="12" id="KW-1185">Reference proteome</keyword>
<evidence type="ECO:0000256" key="9">
    <source>
        <dbReference type="ARBA" id="ARBA00049893"/>
    </source>
</evidence>
<dbReference type="SUPFAM" id="SSF64438">
    <property type="entry name" value="CNF1/YfiH-like putative cysteine hydrolases"/>
    <property type="match status" value="1"/>
</dbReference>
<dbReference type="CDD" id="cd16833">
    <property type="entry name" value="YfiH"/>
    <property type="match status" value="1"/>
</dbReference>
<comment type="catalytic activity">
    <reaction evidence="9">
        <text>S-methyl-5'-thioadenosine + phosphate = 5-(methylsulfanyl)-alpha-D-ribose 1-phosphate + adenine</text>
        <dbReference type="Rhea" id="RHEA:11852"/>
        <dbReference type="ChEBI" id="CHEBI:16708"/>
        <dbReference type="ChEBI" id="CHEBI:17509"/>
        <dbReference type="ChEBI" id="CHEBI:43474"/>
        <dbReference type="ChEBI" id="CHEBI:58533"/>
        <dbReference type="EC" id="2.4.2.28"/>
    </reaction>
    <physiologicalReaction direction="left-to-right" evidence="9">
        <dbReference type="Rhea" id="RHEA:11853"/>
    </physiologicalReaction>
</comment>
<evidence type="ECO:0000256" key="1">
    <source>
        <dbReference type="ARBA" id="ARBA00000553"/>
    </source>
</evidence>
<evidence type="ECO:0000256" key="4">
    <source>
        <dbReference type="ARBA" id="ARBA00022723"/>
    </source>
</evidence>
<dbReference type="Proteomes" id="UP001165541">
    <property type="component" value="Unassembled WGS sequence"/>
</dbReference>
<evidence type="ECO:0000256" key="3">
    <source>
        <dbReference type="ARBA" id="ARBA00022679"/>
    </source>
</evidence>
<sequence length="262" mass="27439">MSGHDVTAAAWMRPEWPVPPSVGALMTTRAGGISAAPYDSLNLGDHVGDAPDAVAGNRARLVAVLRAEPVFLRQVHGTKVVHLRPEHTRSGMPVEADAALATEPGLACTVMVADCLPVLFASPDGRAVAAAHAGWRGLAAGVLDHTVAALCVAGGCEPADLLAWLGPCIGADSFEVGDDVRQVFRQAQAGAALRFRSGARAGKWWADLPGLARDRLAAAGVVKVGGGHWCTVEDRSRFFSFRRDGVTGRMAAAVWIADGRRR</sequence>
<dbReference type="NCBIfam" id="TIGR00726">
    <property type="entry name" value="peptidoglycan editing factor PgeF"/>
    <property type="match status" value="1"/>
</dbReference>
<evidence type="ECO:0000313" key="11">
    <source>
        <dbReference type="EMBL" id="MCM5682028.1"/>
    </source>
</evidence>
<evidence type="ECO:0000256" key="7">
    <source>
        <dbReference type="ARBA" id="ARBA00047989"/>
    </source>
</evidence>
<keyword evidence="3" id="KW-0808">Transferase</keyword>
<accession>A0ABT0YTE0</accession>
<comment type="catalytic activity">
    <reaction evidence="8">
        <text>adenosine + phosphate = alpha-D-ribose 1-phosphate + adenine</text>
        <dbReference type="Rhea" id="RHEA:27642"/>
        <dbReference type="ChEBI" id="CHEBI:16335"/>
        <dbReference type="ChEBI" id="CHEBI:16708"/>
        <dbReference type="ChEBI" id="CHEBI:43474"/>
        <dbReference type="ChEBI" id="CHEBI:57720"/>
        <dbReference type="EC" id="2.4.2.1"/>
    </reaction>
    <physiologicalReaction direction="left-to-right" evidence="8">
        <dbReference type="Rhea" id="RHEA:27643"/>
    </physiologicalReaction>
</comment>
<comment type="similarity">
    <text evidence="2 10">Belongs to the purine nucleoside phosphorylase YfiH/LACC1 family.</text>
</comment>
<comment type="catalytic activity">
    <reaction evidence="7">
        <text>adenosine + H2O + H(+) = inosine + NH4(+)</text>
        <dbReference type="Rhea" id="RHEA:24408"/>
        <dbReference type="ChEBI" id="CHEBI:15377"/>
        <dbReference type="ChEBI" id="CHEBI:15378"/>
        <dbReference type="ChEBI" id="CHEBI:16335"/>
        <dbReference type="ChEBI" id="CHEBI:17596"/>
        <dbReference type="ChEBI" id="CHEBI:28938"/>
        <dbReference type="EC" id="3.5.4.4"/>
    </reaction>
    <physiologicalReaction direction="left-to-right" evidence="7">
        <dbReference type="Rhea" id="RHEA:24409"/>
    </physiologicalReaction>
</comment>
<keyword evidence="5" id="KW-0378">Hydrolase</keyword>
<dbReference type="RefSeq" id="WP_251780502.1">
    <property type="nucleotide sequence ID" value="NZ_JAMKFE010000015.1"/>
</dbReference>